<dbReference type="PRINTS" id="PR01158">
    <property type="entry name" value="TOPISMRASEII"/>
</dbReference>
<comment type="subcellular location">
    <subcellularLocation>
        <location evidence="3">Nucleus</location>
        <location evidence="3">Nucleoplasm</location>
    </subcellularLocation>
</comment>
<evidence type="ECO:0000313" key="15">
    <source>
        <dbReference type="Proteomes" id="UP000694388"/>
    </source>
</evidence>
<dbReference type="InterPro" id="IPR002205">
    <property type="entry name" value="Topo_IIA_dom_A"/>
</dbReference>
<dbReference type="OMA" id="IRTWTQY"/>
<dbReference type="GO" id="GO:0005654">
    <property type="term" value="C:nucleoplasm"/>
    <property type="evidence" value="ECO:0007669"/>
    <property type="project" value="UniProtKB-SubCell"/>
</dbReference>
<name>A0A8C4NBH5_EPTBU</name>
<proteinExistence type="inferred from homology"/>
<dbReference type="PROSITE" id="PS52040">
    <property type="entry name" value="TOPO_IIA"/>
    <property type="match status" value="1"/>
</dbReference>
<evidence type="ECO:0000256" key="11">
    <source>
        <dbReference type="PROSITE-ProRule" id="PRU01384"/>
    </source>
</evidence>
<feature type="region of interest" description="Disordered" evidence="12">
    <location>
        <begin position="362"/>
        <end position="711"/>
    </location>
</feature>
<evidence type="ECO:0000256" key="4">
    <source>
        <dbReference type="ARBA" id="ARBA00011080"/>
    </source>
</evidence>
<keyword evidence="6" id="KW-0547">Nucleotide-binding</keyword>
<comment type="catalytic activity">
    <reaction evidence="1">
        <text>ATP-dependent breakage, passage and rejoining of double-stranded DNA.</text>
        <dbReference type="EC" id="5.6.2.2"/>
    </reaction>
</comment>
<feature type="compositionally biased region" description="Basic and acidic residues" evidence="12">
    <location>
        <begin position="610"/>
        <end position="619"/>
    </location>
</feature>
<evidence type="ECO:0000256" key="10">
    <source>
        <dbReference type="ARBA" id="ARBA00023235"/>
    </source>
</evidence>
<dbReference type="Gene3D" id="3.90.199.10">
    <property type="entry name" value="Topoisomerase II, domain 5"/>
    <property type="match status" value="1"/>
</dbReference>
<feature type="compositionally biased region" description="Basic and acidic residues" evidence="12">
    <location>
        <begin position="507"/>
        <end position="520"/>
    </location>
</feature>
<evidence type="ECO:0000259" key="13">
    <source>
        <dbReference type="PROSITE" id="PS52040"/>
    </source>
</evidence>
<feature type="compositionally biased region" description="Polar residues" evidence="12">
    <location>
        <begin position="700"/>
        <end position="711"/>
    </location>
</feature>
<dbReference type="GO" id="GO:0005524">
    <property type="term" value="F:ATP binding"/>
    <property type="evidence" value="ECO:0007669"/>
    <property type="project" value="UniProtKB-KW"/>
</dbReference>
<dbReference type="PANTHER" id="PTHR10169">
    <property type="entry name" value="DNA TOPOISOMERASE/GYRASE"/>
    <property type="match status" value="1"/>
</dbReference>
<dbReference type="Pfam" id="PF00521">
    <property type="entry name" value="DNA_topoisoIV"/>
    <property type="match status" value="1"/>
</dbReference>
<dbReference type="InterPro" id="IPR013757">
    <property type="entry name" value="Topo_IIA_A_a_sf"/>
</dbReference>
<comment type="similarity">
    <text evidence="4">Belongs to the type II topoisomerase family.</text>
</comment>
<feature type="compositionally biased region" description="Basic residues" evidence="12">
    <location>
        <begin position="684"/>
        <end position="696"/>
    </location>
</feature>
<evidence type="ECO:0000256" key="1">
    <source>
        <dbReference type="ARBA" id="ARBA00000185"/>
    </source>
</evidence>
<keyword evidence="9 11" id="KW-0238">DNA-binding</keyword>
<reference evidence="14" key="1">
    <citation type="submission" date="2025-08" db="UniProtKB">
        <authorList>
            <consortium name="Ensembl"/>
        </authorList>
    </citation>
    <scope>IDENTIFICATION</scope>
</reference>
<dbReference type="GO" id="GO:0003918">
    <property type="term" value="F:DNA topoisomerase type II (double strand cut, ATP-hydrolyzing) activity"/>
    <property type="evidence" value="ECO:0007669"/>
    <property type="project" value="UniProtKB-EC"/>
</dbReference>
<dbReference type="FunFam" id="1.10.268.10:FF:000002">
    <property type="entry name" value="DNA topoisomerase 2"/>
    <property type="match status" value="1"/>
</dbReference>
<dbReference type="EC" id="5.6.2.2" evidence="5"/>
<feature type="compositionally biased region" description="Basic residues" evidence="12">
    <location>
        <begin position="474"/>
        <end position="486"/>
    </location>
</feature>
<protein>
    <recommendedName>
        <fullName evidence="5">DNA topoisomerase (ATP-hydrolyzing)</fullName>
        <ecNumber evidence="5">5.6.2.2</ecNumber>
    </recommendedName>
</protein>
<dbReference type="Proteomes" id="UP000694388">
    <property type="component" value="Unplaced"/>
</dbReference>
<evidence type="ECO:0000313" key="14">
    <source>
        <dbReference type="Ensembl" id="ENSEBUP00000000534.1"/>
    </source>
</evidence>
<dbReference type="InterPro" id="IPR001154">
    <property type="entry name" value="TopoII_euk"/>
</dbReference>
<keyword evidence="8" id="KW-0799">Topoisomerase</keyword>
<feature type="compositionally biased region" description="Acidic residues" evidence="12">
    <location>
        <begin position="280"/>
        <end position="290"/>
    </location>
</feature>
<evidence type="ECO:0000256" key="6">
    <source>
        <dbReference type="ARBA" id="ARBA00022741"/>
    </source>
</evidence>
<keyword evidence="7" id="KW-0067">ATP-binding</keyword>
<dbReference type="Ensembl" id="ENSEBUT00000000833.1">
    <property type="protein sequence ID" value="ENSEBUP00000000534.1"/>
    <property type="gene ID" value="ENSEBUG00000000660.1"/>
</dbReference>
<evidence type="ECO:0000256" key="5">
    <source>
        <dbReference type="ARBA" id="ARBA00012895"/>
    </source>
</evidence>
<evidence type="ECO:0000256" key="7">
    <source>
        <dbReference type="ARBA" id="ARBA00022840"/>
    </source>
</evidence>
<dbReference type="InterPro" id="IPR050634">
    <property type="entry name" value="DNA_Topoisomerase_II"/>
</dbReference>
<dbReference type="GO" id="GO:0006265">
    <property type="term" value="P:DNA topological change"/>
    <property type="evidence" value="ECO:0007669"/>
    <property type="project" value="InterPro"/>
</dbReference>
<feature type="region of interest" description="Disordered" evidence="12">
    <location>
        <begin position="280"/>
        <end position="299"/>
    </location>
</feature>
<evidence type="ECO:0000256" key="12">
    <source>
        <dbReference type="SAM" id="MobiDB-lite"/>
    </source>
</evidence>
<dbReference type="AlphaFoldDB" id="A0A8C4NBH5"/>
<comment type="caution">
    <text evidence="11">Lacks conserved residue(s) required for the propagation of feature annotation.</text>
</comment>
<comment type="cofactor">
    <cofactor evidence="2">
        <name>Mg(2+)</name>
        <dbReference type="ChEBI" id="CHEBI:18420"/>
    </cofactor>
</comment>
<evidence type="ECO:0000256" key="8">
    <source>
        <dbReference type="ARBA" id="ARBA00023029"/>
    </source>
</evidence>
<dbReference type="GO" id="GO:0003677">
    <property type="term" value="F:DNA binding"/>
    <property type="evidence" value="ECO:0007669"/>
    <property type="project" value="UniProtKB-UniRule"/>
</dbReference>
<dbReference type="SUPFAM" id="SSF56719">
    <property type="entry name" value="Type II DNA topoisomerase"/>
    <property type="match status" value="1"/>
</dbReference>
<keyword evidence="15" id="KW-1185">Reference proteome</keyword>
<dbReference type="Gene3D" id="1.10.268.10">
    <property type="entry name" value="Topoisomerase, domain 3"/>
    <property type="match status" value="1"/>
</dbReference>
<dbReference type="GO" id="GO:0000819">
    <property type="term" value="P:sister chromatid segregation"/>
    <property type="evidence" value="ECO:0007669"/>
    <property type="project" value="TreeGrafter"/>
</dbReference>
<dbReference type="InterPro" id="IPR013758">
    <property type="entry name" value="Topo_IIA_A/C_ab"/>
</dbReference>
<dbReference type="GeneTree" id="ENSGT00940000157921"/>
<dbReference type="SMART" id="SM00434">
    <property type="entry name" value="TOP4c"/>
    <property type="match status" value="1"/>
</dbReference>
<sequence length="711" mass="79607">MTTCCVSCMMTTCGWSPEWYCPIIPLVLVNGADGIGTGWASKIPNYDPREIVNNICRMLDGQELLPMMPRYKNFKGTIDSLGPNQFLINGEIAVLDNKTVEIIELPIRTWTQYYKETVLENMLHGTNKTPVLISDYKEYHTDTTVKFVVKMSEEKLTEVEAAGFHRVFKLQTPLTCNSMVLFDHMGCLKKYEMVKDIMVEFYDVRLRYYGLRKDWLDGMLSAESTKINNQARFILEKIEGKIMIENKSKRELIQLLVKRGFESDPVKSWKESQDKVVAEDDIAGDSDSDAGETNTSTGPDFNYILNMPLWCLTKERKDELLKQKTAKAQELNTLRKKSPRDLWKEDLAAFVEELDRVEAQEREDEQAGFLGRVTGKSKTPKAGGKLKQLQLKETQPSPNGRRVVPQVTVSMRTDASKKIGRKKVKVESEEASPIKLGLGDEFGDNELQGADDEQKVVPTKQPPKKRKSEPGARLARKPPVPKKPKRNPWSDDEDTDDGISNSDTEDVMGRMDLVQRESKPRRASAINKKYTFEASDADESEGEVKEEEDGLDSDKGDAEKTQDLRSSDGVDEEEMSCQTTSRIKAESKRAGSSSPGSWDEVESPSVTSADKSRLSRHVDVSSSDEETSRPALCAPPMHKVVSRKQPAAGKADEKPLKVRKRSTPKAMSGSANSDDDFRPAVKAAAKKGRAGGGRRRQVSESDTSDNNFSSD</sequence>
<evidence type="ECO:0000256" key="3">
    <source>
        <dbReference type="ARBA" id="ARBA00004642"/>
    </source>
</evidence>
<dbReference type="InterPro" id="IPR013760">
    <property type="entry name" value="Topo_IIA-like_dom_sf"/>
</dbReference>
<organism evidence="14 15">
    <name type="scientific">Eptatretus burgeri</name>
    <name type="common">Inshore hagfish</name>
    <dbReference type="NCBI Taxonomy" id="7764"/>
    <lineage>
        <taxon>Eukaryota</taxon>
        <taxon>Metazoa</taxon>
        <taxon>Chordata</taxon>
        <taxon>Craniata</taxon>
        <taxon>Vertebrata</taxon>
        <taxon>Cyclostomata</taxon>
        <taxon>Myxini</taxon>
        <taxon>Myxiniformes</taxon>
        <taxon>Myxinidae</taxon>
        <taxon>Eptatretinae</taxon>
        <taxon>Eptatretus</taxon>
    </lineage>
</organism>
<dbReference type="FunFam" id="3.30.1360.40:FF:000003">
    <property type="entry name" value="DNA topoisomerase 2"/>
    <property type="match status" value="1"/>
</dbReference>
<feature type="domain" description="Topo IIA-type catalytic" evidence="13">
    <location>
        <begin position="1"/>
        <end position="347"/>
    </location>
</feature>
<evidence type="ECO:0000256" key="9">
    <source>
        <dbReference type="ARBA" id="ARBA00023125"/>
    </source>
</evidence>
<dbReference type="PANTHER" id="PTHR10169:SF38">
    <property type="entry name" value="DNA TOPOISOMERASE 2"/>
    <property type="match status" value="1"/>
</dbReference>
<keyword evidence="10" id="KW-0413">Isomerase</keyword>
<dbReference type="GO" id="GO:0000712">
    <property type="term" value="P:resolution of meiotic recombination intermediates"/>
    <property type="evidence" value="ECO:0007669"/>
    <property type="project" value="TreeGrafter"/>
</dbReference>
<feature type="compositionally biased region" description="Low complexity" evidence="12">
    <location>
        <begin position="383"/>
        <end position="392"/>
    </location>
</feature>
<feature type="compositionally biased region" description="Basic and acidic residues" evidence="12">
    <location>
        <begin position="552"/>
        <end position="568"/>
    </location>
</feature>
<feature type="compositionally biased region" description="Acidic residues" evidence="12">
    <location>
        <begin position="535"/>
        <end position="551"/>
    </location>
</feature>
<accession>A0A8C4NBH5</accession>
<reference evidence="14" key="2">
    <citation type="submission" date="2025-09" db="UniProtKB">
        <authorList>
            <consortium name="Ensembl"/>
        </authorList>
    </citation>
    <scope>IDENTIFICATION</scope>
</reference>
<evidence type="ECO:0000256" key="2">
    <source>
        <dbReference type="ARBA" id="ARBA00001946"/>
    </source>
</evidence>
<dbReference type="Gene3D" id="3.30.1360.40">
    <property type="match status" value="1"/>
</dbReference>